<accession>A0AAI8YLB4</accession>
<gene>
    <name evidence="3" type="ORF">KHLLAP_LOCUS9546</name>
</gene>
<dbReference type="EMBL" id="CAUWAG010000012">
    <property type="protein sequence ID" value="CAJ2509078.1"/>
    <property type="molecule type" value="Genomic_DNA"/>
</dbReference>
<reference evidence="3" key="1">
    <citation type="submission" date="2023-10" db="EMBL/GenBank/DDBJ databases">
        <authorList>
            <person name="Hackl T."/>
        </authorList>
    </citation>
    <scope>NUCLEOTIDE SEQUENCE</scope>
</reference>
<feature type="transmembrane region" description="Helical" evidence="1">
    <location>
        <begin position="75"/>
        <end position="106"/>
    </location>
</feature>
<comment type="caution">
    <text evidence="3">The sequence shown here is derived from an EMBL/GenBank/DDBJ whole genome shotgun (WGS) entry which is preliminary data.</text>
</comment>
<evidence type="ECO:0000313" key="3">
    <source>
        <dbReference type="EMBL" id="CAJ2509078.1"/>
    </source>
</evidence>
<evidence type="ECO:0000313" key="4">
    <source>
        <dbReference type="Proteomes" id="UP001295740"/>
    </source>
</evidence>
<keyword evidence="1" id="KW-0812">Transmembrane</keyword>
<feature type="signal peptide" evidence="2">
    <location>
        <begin position="1"/>
        <end position="20"/>
    </location>
</feature>
<name>A0AAI8YLB4_9PEZI</name>
<keyword evidence="2" id="KW-0732">Signal</keyword>
<organism evidence="3 4">
    <name type="scientific">Anthostomella pinea</name>
    <dbReference type="NCBI Taxonomy" id="933095"/>
    <lineage>
        <taxon>Eukaryota</taxon>
        <taxon>Fungi</taxon>
        <taxon>Dikarya</taxon>
        <taxon>Ascomycota</taxon>
        <taxon>Pezizomycotina</taxon>
        <taxon>Sordariomycetes</taxon>
        <taxon>Xylariomycetidae</taxon>
        <taxon>Xylariales</taxon>
        <taxon>Xylariaceae</taxon>
        <taxon>Anthostomella</taxon>
    </lineage>
</organism>
<feature type="chain" id="PRO_5042554757" evidence="2">
    <location>
        <begin position="21"/>
        <end position="285"/>
    </location>
</feature>
<keyword evidence="4" id="KW-1185">Reference proteome</keyword>
<protein>
    <submittedName>
        <fullName evidence="3">Uu.00g141040.m01.CDS01</fullName>
    </submittedName>
</protein>
<proteinExistence type="predicted"/>
<feature type="transmembrane region" description="Helical" evidence="1">
    <location>
        <begin position="30"/>
        <end position="55"/>
    </location>
</feature>
<keyword evidence="1" id="KW-0472">Membrane</keyword>
<keyword evidence="1" id="KW-1133">Transmembrane helix</keyword>
<sequence length="285" mass="31416">MSQFRSNVLTGLVALPLVNALGHLLPVMGTAWAVAGEFTLNPPVLILNFSSWMILDVYDKYKDMPRGSKPSRSSFLAWIGLFFLAAIWATYQCGWDVAVCVFRLLWLELLWPTPSIPTYSREGGIRLVKLKSILGVGKSAFCGILAGLMDTQASAVYTCSQHPSRCSSMVVPRKAMAYGALYSFVRETVYDARDIEEDNQQGTATLPTAIGLRTTMLVLGLTTAVGEMLIAGAEWRYLHMLARTLFSVGVTSLVLKYPRRYNAAWALFCALSLIPAFQGQIDLLL</sequence>
<dbReference type="Proteomes" id="UP001295740">
    <property type="component" value="Unassembled WGS sequence"/>
</dbReference>
<evidence type="ECO:0000256" key="1">
    <source>
        <dbReference type="SAM" id="Phobius"/>
    </source>
</evidence>
<evidence type="ECO:0000256" key="2">
    <source>
        <dbReference type="SAM" id="SignalP"/>
    </source>
</evidence>
<dbReference type="AlphaFoldDB" id="A0AAI8YLB4"/>